<accession>A0ACB7RHM0</accession>
<keyword evidence="2" id="KW-1185">Reference proteome</keyword>
<name>A0ACB7RHM0_HYAAI</name>
<protein>
    <submittedName>
        <fullName evidence="1">Uncharacterized protein</fullName>
    </submittedName>
</protein>
<proteinExistence type="predicted"/>
<dbReference type="Proteomes" id="UP000821845">
    <property type="component" value="Chromosome 9"/>
</dbReference>
<comment type="caution">
    <text evidence="1">The sequence shown here is derived from an EMBL/GenBank/DDBJ whole genome shotgun (WGS) entry which is preliminary data.</text>
</comment>
<sequence>MRPIPVGSWCDDPPVFSRSSPQNIETQRCGAGKAICDKQAIAACYWGISNRYGSDPLVGYISDEEPYLADLCNSNPDDFPEDDTCKKDRYGSCTDAERKEFASMERGYASLRGEITSAESCQAVAQLHECMDMEVMHNCDIHMDPNIVTFEEQEKEENRLAQTLKVCVENAVKACDSKKNAVGISHLQKITQAIVDLSRLSDKPNAAQTTKAVTAVVVASLLSLAFRDFF</sequence>
<evidence type="ECO:0000313" key="1">
    <source>
        <dbReference type="EMBL" id="KAH6921928.1"/>
    </source>
</evidence>
<gene>
    <name evidence="1" type="ORF">HPB50_006790</name>
</gene>
<reference evidence="1" key="1">
    <citation type="submission" date="2020-05" db="EMBL/GenBank/DDBJ databases">
        <title>Large-scale comparative analyses of tick genomes elucidate their genetic diversity and vector capacities.</title>
        <authorList>
            <person name="Jia N."/>
            <person name="Wang J."/>
            <person name="Shi W."/>
            <person name="Du L."/>
            <person name="Sun Y."/>
            <person name="Zhan W."/>
            <person name="Jiang J."/>
            <person name="Wang Q."/>
            <person name="Zhang B."/>
            <person name="Ji P."/>
            <person name="Sakyi L.B."/>
            <person name="Cui X."/>
            <person name="Yuan T."/>
            <person name="Jiang B."/>
            <person name="Yang W."/>
            <person name="Lam T.T.-Y."/>
            <person name="Chang Q."/>
            <person name="Ding S."/>
            <person name="Wang X."/>
            <person name="Zhu J."/>
            <person name="Ruan X."/>
            <person name="Zhao L."/>
            <person name="Wei J."/>
            <person name="Que T."/>
            <person name="Du C."/>
            <person name="Cheng J."/>
            <person name="Dai P."/>
            <person name="Han X."/>
            <person name="Huang E."/>
            <person name="Gao Y."/>
            <person name="Liu J."/>
            <person name="Shao H."/>
            <person name="Ye R."/>
            <person name="Li L."/>
            <person name="Wei W."/>
            <person name="Wang X."/>
            <person name="Wang C."/>
            <person name="Yang T."/>
            <person name="Huo Q."/>
            <person name="Li W."/>
            <person name="Guo W."/>
            <person name="Chen H."/>
            <person name="Zhou L."/>
            <person name="Ni X."/>
            <person name="Tian J."/>
            <person name="Zhou Y."/>
            <person name="Sheng Y."/>
            <person name="Liu T."/>
            <person name="Pan Y."/>
            <person name="Xia L."/>
            <person name="Li J."/>
            <person name="Zhao F."/>
            <person name="Cao W."/>
        </authorList>
    </citation>
    <scope>NUCLEOTIDE SEQUENCE</scope>
    <source>
        <strain evidence="1">Hyas-2018</strain>
    </source>
</reference>
<evidence type="ECO:0000313" key="2">
    <source>
        <dbReference type="Proteomes" id="UP000821845"/>
    </source>
</evidence>
<dbReference type="EMBL" id="CM023489">
    <property type="protein sequence ID" value="KAH6921928.1"/>
    <property type="molecule type" value="Genomic_DNA"/>
</dbReference>
<organism evidence="1 2">
    <name type="scientific">Hyalomma asiaticum</name>
    <name type="common">Tick</name>
    <dbReference type="NCBI Taxonomy" id="266040"/>
    <lineage>
        <taxon>Eukaryota</taxon>
        <taxon>Metazoa</taxon>
        <taxon>Ecdysozoa</taxon>
        <taxon>Arthropoda</taxon>
        <taxon>Chelicerata</taxon>
        <taxon>Arachnida</taxon>
        <taxon>Acari</taxon>
        <taxon>Parasitiformes</taxon>
        <taxon>Ixodida</taxon>
        <taxon>Ixodoidea</taxon>
        <taxon>Ixodidae</taxon>
        <taxon>Hyalomminae</taxon>
        <taxon>Hyalomma</taxon>
    </lineage>
</organism>